<dbReference type="InParanoid" id="A0A0C2TF87"/>
<dbReference type="HOGENOM" id="CLU_049186_1_0_1"/>
<evidence type="ECO:0000313" key="3">
    <source>
        <dbReference type="Proteomes" id="UP000054549"/>
    </source>
</evidence>
<evidence type="ECO:0000259" key="1">
    <source>
        <dbReference type="Pfam" id="PF13391"/>
    </source>
</evidence>
<dbReference type="Pfam" id="PF13391">
    <property type="entry name" value="HNH_2"/>
    <property type="match status" value="1"/>
</dbReference>
<protein>
    <recommendedName>
        <fullName evidence="1">HNH nuclease domain-containing protein</fullName>
    </recommendedName>
</protein>
<feature type="domain" description="HNH nuclease" evidence="1">
    <location>
        <begin position="148"/>
        <end position="254"/>
    </location>
</feature>
<keyword evidence="3" id="KW-1185">Reference proteome</keyword>
<gene>
    <name evidence="2" type="ORF">M378DRAFT_76925</name>
</gene>
<dbReference type="EMBL" id="KN818242">
    <property type="protein sequence ID" value="KIL65504.1"/>
    <property type="molecule type" value="Genomic_DNA"/>
</dbReference>
<dbReference type="AlphaFoldDB" id="A0A0C2TF87"/>
<reference evidence="2 3" key="1">
    <citation type="submission" date="2014-04" db="EMBL/GenBank/DDBJ databases">
        <title>Evolutionary Origins and Diversification of the Mycorrhizal Mutualists.</title>
        <authorList>
            <consortium name="DOE Joint Genome Institute"/>
            <consortium name="Mycorrhizal Genomics Consortium"/>
            <person name="Kohler A."/>
            <person name="Kuo A."/>
            <person name="Nagy L.G."/>
            <person name="Floudas D."/>
            <person name="Copeland A."/>
            <person name="Barry K.W."/>
            <person name="Cichocki N."/>
            <person name="Veneault-Fourrey C."/>
            <person name="LaButti K."/>
            <person name="Lindquist E.A."/>
            <person name="Lipzen A."/>
            <person name="Lundell T."/>
            <person name="Morin E."/>
            <person name="Murat C."/>
            <person name="Riley R."/>
            <person name="Ohm R."/>
            <person name="Sun H."/>
            <person name="Tunlid A."/>
            <person name="Henrissat B."/>
            <person name="Grigoriev I.V."/>
            <person name="Hibbett D.S."/>
            <person name="Martin F."/>
        </authorList>
    </citation>
    <scope>NUCLEOTIDE SEQUENCE [LARGE SCALE GENOMIC DNA]</scope>
    <source>
        <strain evidence="2 3">Koide BX008</strain>
    </source>
</reference>
<sequence length="362" mass="40342">MPGTALPASVPQRIQSKPAFNAYNMLLGLEKAILADMGSAKEDRSEDLMYCRIVGHFFHHAPSDAGLQNLIQEVSSAYGDRQKVLDIGKLFYQYTLCVFRSAEDSTPNNPFRPSFHNLADMTESVVQETTLNYETAKNKALIRDGFKCVVTGTYDLDFAKVFQELGQVAGANARGTECVHIFSESTNVNISKDSKKIILRADSPTSAWTVLSHFSGRDNLLDELNGRNMHRLENVMTMRQDVKYLFNNFSFWFEPTYRLEGAGYEAESGILDNLNPARLVTFTTPDPDRLPVPSREYLALHAACTKVVHFSGAGEYADSVLREMEDTSVLSSDGSSAAILEHAIWAAQCKFSGIRDINERTH</sequence>
<accession>A0A0C2TF87</accession>
<evidence type="ECO:0000313" key="2">
    <source>
        <dbReference type="EMBL" id="KIL65504.1"/>
    </source>
</evidence>
<dbReference type="OrthoDB" id="2104739at2759"/>
<dbReference type="InterPro" id="IPR003615">
    <property type="entry name" value="HNH_nuc"/>
</dbReference>
<proteinExistence type="predicted"/>
<name>A0A0C2TF87_AMAMK</name>
<dbReference type="STRING" id="946122.A0A0C2TF87"/>
<organism evidence="2 3">
    <name type="scientific">Amanita muscaria (strain Koide BX008)</name>
    <dbReference type="NCBI Taxonomy" id="946122"/>
    <lineage>
        <taxon>Eukaryota</taxon>
        <taxon>Fungi</taxon>
        <taxon>Dikarya</taxon>
        <taxon>Basidiomycota</taxon>
        <taxon>Agaricomycotina</taxon>
        <taxon>Agaricomycetes</taxon>
        <taxon>Agaricomycetidae</taxon>
        <taxon>Agaricales</taxon>
        <taxon>Pluteineae</taxon>
        <taxon>Amanitaceae</taxon>
        <taxon>Amanita</taxon>
    </lineage>
</organism>
<dbReference type="Proteomes" id="UP000054549">
    <property type="component" value="Unassembled WGS sequence"/>
</dbReference>